<dbReference type="Gene3D" id="3.90.550.10">
    <property type="entry name" value="Spore Coat Polysaccharide Biosynthesis Protein SpsA, Chain A"/>
    <property type="match status" value="1"/>
</dbReference>
<evidence type="ECO:0000313" key="1">
    <source>
        <dbReference type="EMBL" id="EEF59535.1"/>
    </source>
</evidence>
<dbReference type="RefSeq" id="WP_007416378.1">
    <property type="nucleotide sequence ID" value="NZ_ABOX02000026.1"/>
</dbReference>
<keyword evidence="2" id="KW-1185">Reference proteome</keyword>
<reference evidence="1 2" key="1">
    <citation type="journal article" date="2011" name="J. Bacteriol.">
        <title>Genome sequence of 'Pedosphaera parvula' Ellin514, an aerobic Verrucomicrobial isolate from pasture soil.</title>
        <authorList>
            <person name="Kant R."/>
            <person name="van Passel M.W."/>
            <person name="Sangwan P."/>
            <person name="Palva A."/>
            <person name="Lucas S."/>
            <person name="Copeland A."/>
            <person name="Lapidus A."/>
            <person name="Glavina Del Rio T."/>
            <person name="Dalin E."/>
            <person name="Tice H."/>
            <person name="Bruce D."/>
            <person name="Goodwin L."/>
            <person name="Pitluck S."/>
            <person name="Chertkov O."/>
            <person name="Larimer F.W."/>
            <person name="Land M.L."/>
            <person name="Hauser L."/>
            <person name="Brettin T.S."/>
            <person name="Detter J.C."/>
            <person name="Han S."/>
            <person name="de Vos W.M."/>
            <person name="Janssen P.H."/>
            <person name="Smidt H."/>
        </authorList>
    </citation>
    <scope>NUCLEOTIDE SEQUENCE [LARGE SCALE GENOMIC DNA]</scope>
    <source>
        <strain evidence="1 2">Ellin514</strain>
    </source>
</reference>
<dbReference type="Proteomes" id="UP000003688">
    <property type="component" value="Unassembled WGS sequence"/>
</dbReference>
<name>B9XKP2_PEDPL</name>
<dbReference type="AlphaFoldDB" id="B9XKP2"/>
<dbReference type="CDD" id="cd00761">
    <property type="entry name" value="Glyco_tranf_GTA_type"/>
    <property type="match status" value="1"/>
</dbReference>
<dbReference type="InterPro" id="IPR029044">
    <property type="entry name" value="Nucleotide-diphossugar_trans"/>
</dbReference>
<protein>
    <recommendedName>
        <fullName evidence="3">Glycosyl transferase family 2</fullName>
    </recommendedName>
</protein>
<dbReference type="STRING" id="320771.Cflav_PD2442"/>
<dbReference type="OrthoDB" id="5291101at2"/>
<evidence type="ECO:0008006" key="3">
    <source>
        <dbReference type="Google" id="ProtNLM"/>
    </source>
</evidence>
<comment type="caution">
    <text evidence="1">The sequence shown here is derived from an EMBL/GenBank/DDBJ whole genome shotgun (WGS) entry which is preliminary data.</text>
</comment>
<dbReference type="EMBL" id="ABOX02000026">
    <property type="protein sequence ID" value="EEF59535.1"/>
    <property type="molecule type" value="Genomic_DNA"/>
</dbReference>
<accession>B9XKP2</accession>
<gene>
    <name evidence="1" type="ORF">Cflav_PD2442</name>
</gene>
<organism evidence="1 2">
    <name type="scientific">Pedosphaera parvula (strain Ellin514)</name>
    <dbReference type="NCBI Taxonomy" id="320771"/>
    <lineage>
        <taxon>Bacteria</taxon>
        <taxon>Pseudomonadati</taxon>
        <taxon>Verrucomicrobiota</taxon>
        <taxon>Pedosphaerae</taxon>
        <taxon>Pedosphaerales</taxon>
        <taxon>Pedosphaeraceae</taxon>
        <taxon>Pedosphaera</taxon>
    </lineage>
</organism>
<sequence length="274" mass="31089">MSTIEVILPLRNPPAVLQRSIESLATQTDRNFSVLLSDNYTTKGGEIIDAAAVQLQSVGIAVRRVKPPFELGRVEHWNWAHYESHASWLKPLFAGDWLDGNYISRLREVISANAHCRYIFCNYVLHPGNNPTITSGSPWAGRFRSAAEMELKVLGYGMQFGPPSAAAIEKTAFITVGGYPTPLPICSDSLMFCTLAARYGVYGIEEPLCHFNIHDARFSTSLPGRQKDTFRETMTYYCMLGYRAWAERVRYSKVTFARMMAREVRNYWVQMRKP</sequence>
<evidence type="ECO:0000313" key="2">
    <source>
        <dbReference type="Proteomes" id="UP000003688"/>
    </source>
</evidence>
<dbReference type="SUPFAM" id="SSF53448">
    <property type="entry name" value="Nucleotide-diphospho-sugar transferases"/>
    <property type="match status" value="1"/>
</dbReference>
<proteinExistence type="predicted"/>